<gene>
    <name evidence="4" type="ORF">C8P63_11340</name>
</gene>
<organism evidence="4 5">
    <name type="scientific">Melghirimyces profundicolus</name>
    <dbReference type="NCBI Taxonomy" id="1242148"/>
    <lineage>
        <taxon>Bacteria</taxon>
        <taxon>Bacillati</taxon>
        <taxon>Bacillota</taxon>
        <taxon>Bacilli</taxon>
        <taxon>Bacillales</taxon>
        <taxon>Thermoactinomycetaceae</taxon>
        <taxon>Melghirimyces</taxon>
    </lineage>
</organism>
<dbReference type="EMBL" id="QBKR01000013">
    <property type="protein sequence ID" value="PTX59095.1"/>
    <property type="molecule type" value="Genomic_DNA"/>
</dbReference>
<feature type="domain" description="ATP-grasp" evidence="3">
    <location>
        <begin position="362"/>
        <end position="432"/>
    </location>
</feature>
<evidence type="ECO:0000256" key="1">
    <source>
        <dbReference type="PROSITE-ProRule" id="PRU00409"/>
    </source>
</evidence>
<reference evidence="4 5" key="1">
    <citation type="submission" date="2018-04" db="EMBL/GenBank/DDBJ databases">
        <title>Genomic Encyclopedia of Archaeal and Bacterial Type Strains, Phase II (KMG-II): from individual species to whole genera.</title>
        <authorList>
            <person name="Goeker M."/>
        </authorList>
    </citation>
    <scope>NUCLEOTIDE SEQUENCE [LARGE SCALE GENOMIC DNA]</scope>
    <source>
        <strain evidence="4 5">DSM 45787</strain>
    </source>
</reference>
<feature type="compositionally biased region" description="Polar residues" evidence="2">
    <location>
        <begin position="466"/>
        <end position="477"/>
    </location>
</feature>
<evidence type="ECO:0000259" key="3">
    <source>
        <dbReference type="PROSITE" id="PS50975"/>
    </source>
</evidence>
<dbReference type="InterPro" id="IPR011761">
    <property type="entry name" value="ATP-grasp"/>
</dbReference>
<dbReference type="SUPFAM" id="SSF56059">
    <property type="entry name" value="Glutathione synthetase ATP-binding domain-like"/>
    <property type="match status" value="1"/>
</dbReference>
<dbReference type="GO" id="GO:0046872">
    <property type="term" value="F:metal ion binding"/>
    <property type="evidence" value="ECO:0007669"/>
    <property type="project" value="InterPro"/>
</dbReference>
<dbReference type="RefSeq" id="WP_108023813.1">
    <property type="nucleotide sequence ID" value="NZ_QBKR01000013.1"/>
</dbReference>
<dbReference type="Proteomes" id="UP000244240">
    <property type="component" value="Unassembled WGS sequence"/>
</dbReference>
<keyword evidence="5" id="KW-1185">Reference proteome</keyword>
<evidence type="ECO:0000313" key="4">
    <source>
        <dbReference type="EMBL" id="PTX59095.1"/>
    </source>
</evidence>
<comment type="caution">
    <text evidence="4">The sequence shown here is derived from an EMBL/GenBank/DDBJ whole genome shotgun (WGS) entry which is preliminary data.</text>
</comment>
<dbReference type="PROSITE" id="PS50975">
    <property type="entry name" value="ATP_GRASP"/>
    <property type="match status" value="1"/>
</dbReference>
<evidence type="ECO:0000313" key="5">
    <source>
        <dbReference type="Proteomes" id="UP000244240"/>
    </source>
</evidence>
<feature type="region of interest" description="Disordered" evidence="2">
    <location>
        <begin position="443"/>
        <end position="477"/>
    </location>
</feature>
<dbReference type="AlphaFoldDB" id="A0A2T6BSM9"/>
<dbReference type="OrthoDB" id="7869153at2"/>
<protein>
    <submittedName>
        <fullName evidence="4">YheC/D-like protein</fullName>
    </submittedName>
</protein>
<sequence>MDGPFTLTIEKSSTDRLYMHPETAAVYGIKALETRTLKFGAATRIVQVEPDPNLDRRNLLRLSESLLHSMNIPLPPRYEIVSGDREIQVGPLIGMLVSGTEQGLRRRLRFLSRYTQHYPSINGVLLAFSLSGVNRKEKQVSGFYYHPEKKNWKRVTVPYPDSIFNMITLNDRWRSHFRNSLDRCLFNEYRFSKWEMYQALKEHPETRDHLPETHLLASLCDLVPYLDSWDGIYIKPVAGSLGRSIYRIRKNGSGYSLSTSNRRGNFSIRLANEKALLKSLKKHLDPEKTYLFQPLLRICYPGGIRDFRLIVVKDETGEWKDVGLIGRLGKRGAVVSSSITGARREPGEATIQSLVAEERDADSVRKKMSELALSAARIMDRKHHYGNFGMDLAMDQDGKLWLIEINSRDPHHYKAAKAGRKDLAREACRSNLAYAKRLAGFYRPEHSTSPSNPYRQDRSHARTEGNPETISAGTDVH</sequence>
<feature type="compositionally biased region" description="Basic and acidic residues" evidence="2">
    <location>
        <begin position="455"/>
        <end position="465"/>
    </location>
</feature>
<keyword evidence="1" id="KW-0067">ATP-binding</keyword>
<name>A0A2T6BSM9_9BACL</name>
<dbReference type="GO" id="GO:0005524">
    <property type="term" value="F:ATP binding"/>
    <property type="evidence" value="ECO:0007669"/>
    <property type="project" value="UniProtKB-UniRule"/>
</dbReference>
<proteinExistence type="predicted"/>
<accession>A0A2T6BSM9</accession>
<dbReference type="Pfam" id="PF14398">
    <property type="entry name" value="ATPgrasp_YheCD"/>
    <property type="match status" value="1"/>
</dbReference>
<dbReference type="InterPro" id="IPR026838">
    <property type="entry name" value="YheC/D"/>
</dbReference>
<keyword evidence="1" id="KW-0547">Nucleotide-binding</keyword>
<evidence type="ECO:0000256" key="2">
    <source>
        <dbReference type="SAM" id="MobiDB-lite"/>
    </source>
</evidence>